<dbReference type="InterPro" id="IPR000560">
    <property type="entry name" value="His_Pase_clade-2"/>
</dbReference>
<evidence type="ECO:0000256" key="6">
    <source>
        <dbReference type="ARBA" id="ARBA00023157"/>
    </source>
</evidence>
<keyword evidence="6" id="KW-1015">Disulfide bond</keyword>
<accession>A0A9N9MCT4</accession>
<evidence type="ECO:0000256" key="2">
    <source>
        <dbReference type="ARBA" id="ARBA00005375"/>
    </source>
</evidence>
<evidence type="ECO:0000256" key="5">
    <source>
        <dbReference type="ARBA" id="ARBA00022801"/>
    </source>
</evidence>
<dbReference type="PANTHER" id="PTHR11567">
    <property type="entry name" value="ACID PHOSPHATASE-RELATED"/>
    <property type="match status" value="1"/>
</dbReference>
<dbReference type="EC" id="3.1.3.2" evidence="3"/>
<dbReference type="InterPro" id="IPR029033">
    <property type="entry name" value="His_PPase_superfam"/>
</dbReference>
<evidence type="ECO:0000256" key="1">
    <source>
        <dbReference type="ARBA" id="ARBA00000032"/>
    </source>
</evidence>
<dbReference type="Pfam" id="PF00328">
    <property type="entry name" value="His_Phos_2"/>
    <property type="match status" value="1"/>
</dbReference>
<dbReference type="SUPFAM" id="SSF53254">
    <property type="entry name" value="Phosphoglycerate mutase-like"/>
    <property type="match status" value="1"/>
</dbReference>
<dbReference type="AlphaFoldDB" id="A0A9N9MCT4"/>
<evidence type="ECO:0000313" key="8">
    <source>
        <dbReference type="EMBL" id="CAG9762241.1"/>
    </source>
</evidence>
<evidence type="ECO:0000256" key="3">
    <source>
        <dbReference type="ARBA" id="ARBA00012646"/>
    </source>
</evidence>
<name>A0A9N9MCT4_9CUCU</name>
<evidence type="ECO:0000256" key="4">
    <source>
        <dbReference type="ARBA" id="ARBA00022729"/>
    </source>
</evidence>
<dbReference type="PANTHER" id="PTHR11567:SF211">
    <property type="entry name" value="PROSTATIC ACID PHOSPHATASE"/>
    <property type="match status" value="1"/>
</dbReference>
<keyword evidence="9" id="KW-1185">Reference proteome</keyword>
<comment type="catalytic activity">
    <reaction evidence="1">
        <text>a phosphate monoester + H2O = an alcohol + phosphate</text>
        <dbReference type="Rhea" id="RHEA:15017"/>
        <dbReference type="ChEBI" id="CHEBI:15377"/>
        <dbReference type="ChEBI" id="CHEBI:30879"/>
        <dbReference type="ChEBI" id="CHEBI:43474"/>
        <dbReference type="ChEBI" id="CHEBI:67140"/>
        <dbReference type="EC" id="3.1.3.2"/>
    </reaction>
</comment>
<sequence length="370" mass="42436">MNCLKVAVVLISGLIFSALVCFCAIVVKSGEDTLVLVHTLFRHGNRVPNSIPYKNNPISDESYYMPYGLGQLTNEGKKLEYRLGTTLRKRYDDFLGDTYNINLLDARTTNSNRTKMSLELMLAGLWPPKGNQLWEPTLNWQPIPYNYLSNDKELSGTSVCQNYNVLFDEVENSTEIQKLLSKYKDLYEYVSKHTGENFVNRNSLFDLYYDSFAQRDFGYALESWLETIMPNLEKVTKDRYYIGTNTTALTKIAGGFLLRKIINDSKAKIEQTLVPEQRKMFIYSAHETNMGYFLRTLGVYEDKIPAYGCHVLVELHKINGIFGFKVFYQDWTTAEPKFLTIPGCATFCPFDDFVDLLSEVIPTDDDCITS</sequence>
<dbReference type="CDD" id="cd07061">
    <property type="entry name" value="HP_HAP_like"/>
    <property type="match status" value="1"/>
</dbReference>
<dbReference type="Gene3D" id="3.40.50.1240">
    <property type="entry name" value="Phosphoglycerate mutase-like"/>
    <property type="match status" value="1"/>
</dbReference>
<keyword evidence="4" id="KW-0732">Signal</keyword>
<evidence type="ECO:0000313" key="9">
    <source>
        <dbReference type="Proteomes" id="UP001152799"/>
    </source>
</evidence>
<keyword evidence="7" id="KW-0325">Glycoprotein</keyword>
<dbReference type="InterPro" id="IPR050645">
    <property type="entry name" value="Histidine_acid_phosphatase"/>
</dbReference>
<dbReference type="PROSITE" id="PS00616">
    <property type="entry name" value="HIS_ACID_PHOSPHAT_1"/>
    <property type="match status" value="1"/>
</dbReference>
<reference evidence="8" key="1">
    <citation type="submission" date="2022-01" db="EMBL/GenBank/DDBJ databases">
        <authorList>
            <person name="King R."/>
        </authorList>
    </citation>
    <scope>NUCLEOTIDE SEQUENCE</scope>
</reference>
<dbReference type="OrthoDB" id="10257284at2759"/>
<dbReference type="InterPro" id="IPR033379">
    <property type="entry name" value="Acid_Pase_AS"/>
</dbReference>
<dbReference type="Proteomes" id="UP001152799">
    <property type="component" value="Chromosome 11"/>
</dbReference>
<keyword evidence="5" id="KW-0378">Hydrolase</keyword>
<comment type="similarity">
    <text evidence="2">Belongs to the histidine acid phosphatase family.</text>
</comment>
<dbReference type="EMBL" id="OU892287">
    <property type="protein sequence ID" value="CAG9762241.1"/>
    <property type="molecule type" value="Genomic_DNA"/>
</dbReference>
<evidence type="ECO:0000256" key="7">
    <source>
        <dbReference type="ARBA" id="ARBA00023180"/>
    </source>
</evidence>
<dbReference type="GO" id="GO:0003993">
    <property type="term" value="F:acid phosphatase activity"/>
    <property type="evidence" value="ECO:0007669"/>
    <property type="project" value="UniProtKB-EC"/>
</dbReference>
<proteinExistence type="inferred from homology"/>
<protein>
    <recommendedName>
        <fullName evidence="3">acid phosphatase</fullName>
        <ecNumber evidence="3">3.1.3.2</ecNumber>
    </recommendedName>
</protein>
<gene>
    <name evidence="8" type="ORF">CEUTPL_LOCUS2925</name>
</gene>
<organism evidence="8 9">
    <name type="scientific">Ceutorhynchus assimilis</name>
    <name type="common">cabbage seed weevil</name>
    <dbReference type="NCBI Taxonomy" id="467358"/>
    <lineage>
        <taxon>Eukaryota</taxon>
        <taxon>Metazoa</taxon>
        <taxon>Ecdysozoa</taxon>
        <taxon>Arthropoda</taxon>
        <taxon>Hexapoda</taxon>
        <taxon>Insecta</taxon>
        <taxon>Pterygota</taxon>
        <taxon>Neoptera</taxon>
        <taxon>Endopterygota</taxon>
        <taxon>Coleoptera</taxon>
        <taxon>Polyphaga</taxon>
        <taxon>Cucujiformia</taxon>
        <taxon>Curculionidae</taxon>
        <taxon>Ceutorhynchinae</taxon>
        <taxon>Ceutorhynchus</taxon>
    </lineage>
</organism>